<accession>J3N2D6</accession>
<protein>
    <submittedName>
        <fullName evidence="1">Uncharacterized protein</fullName>
    </submittedName>
</protein>
<dbReference type="Proteomes" id="UP000006038">
    <property type="component" value="Chromosome 10"/>
</dbReference>
<dbReference type="Gramene" id="OB10G16840.1">
    <property type="protein sequence ID" value="OB10G16840.1"/>
    <property type="gene ID" value="OB10G16840"/>
</dbReference>
<sequence>MVHGQTTFAEIIREEEEEQHMHIAACIPTFGISRAWTSLLADLATDRMHADGLATAQWQAGGAGWLKLAQAASEDG</sequence>
<name>J3N2D6_ORYBR</name>
<reference evidence="1" key="1">
    <citation type="journal article" date="2013" name="Nat. Commun.">
        <title>Whole-genome sequencing of Oryza brachyantha reveals mechanisms underlying Oryza genome evolution.</title>
        <authorList>
            <person name="Chen J."/>
            <person name="Huang Q."/>
            <person name="Gao D."/>
            <person name="Wang J."/>
            <person name="Lang Y."/>
            <person name="Liu T."/>
            <person name="Li B."/>
            <person name="Bai Z."/>
            <person name="Luis Goicoechea J."/>
            <person name="Liang C."/>
            <person name="Chen C."/>
            <person name="Zhang W."/>
            <person name="Sun S."/>
            <person name="Liao Y."/>
            <person name="Zhang X."/>
            <person name="Yang L."/>
            <person name="Song C."/>
            <person name="Wang M."/>
            <person name="Shi J."/>
            <person name="Liu G."/>
            <person name="Liu J."/>
            <person name="Zhou H."/>
            <person name="Zhou W."/>
            <person name="Yu Q."/>
            <person name="An N."/>
            <person name="Chen Y."/>
            <person name="Cai Q."/>
            <person name="Wang B."/>
            <person name="Liu B."/>
            <person name="Min J."/>
            <person name="Huang Y."/>
            <person name="Wu H."/>
            <person name="Li Z."/>
            <person name="Zhang Y."/>
            <person name="Yin Y."/>
            <person name="Song W."/>
            <person name="Jiang J."/>
            <person name="Jackson S.A."/>
            <person name="Wing R.A."/>
            <person name="Wang J."/>
            <person name="Chen M."/>
        </authorList>
    </citation>
    <scope>NUCLEOTIDE SEQUENCE [LARGE SCALE GENOMIC DNA]</scope>
    <source>
        <strain evidence="1">cv. IRGC 101232</strain>
    </source>
</reference>
<reference evidence="1" key="2">
    <citation type="submission" date="2013-04" db="UniProtKB">
        <authorList>
            <consortium name="EnsemblPlants"/>
        </authorList>
    </citation>
    <scope>IDENTIFICATION</scope>
</reference>
<organism evidence="1">
    <name type="scientific">Oryza brachyantha</name>
    <name type="common">malo sina</name>
    <dbReference type="NCBI Taxonomy" id="4533"/>
    <lineage>
        <taxon>Eukaryota</taxon>
        <taxon>Viridiplantae</taxon>
        <taxon>Streptophyta</taxon>
        <taxon>Embryophyta</taxon>
        <taxon>Tracheophyta</taxon>
        <taxon>Spermatophyta</taxon>
        <taxon>Magnoliopsida</taxon>
        <taxon>Liliopsida</taxon>
        <taxon>Poales</taxon>
        <taxon>Poaceae</taxon>
        <taxon>BOP clade</taxon>
        <taxon>Oryzoideae</taxon>
        <taxon>Oryzeae</taxon>
        <taxon>Oryzinae</taxon>
        <taxon>Oryza</taxon>
    </lineage>
</organism>
<dbReference type="AlphaFoldDB" id="J3N2D6"/>
<dbReference type="EnsemblPlants" id="OB10G16840.1">
    <property type="protein sequence ID" value="OB10G16840.1"/>
    <property type="gene ID" value="OB10G16840"/>
</dbReference>
<evidence type="ECO:0000313" key="1">
    <source>
        <dbReference type="EnsemblPlants" id="OB10G16840.1"/>
    </source>
</evidence>
<dbReference type="HOGENOM" id="CLU_2658444_0_0_1"/>
<proteinExistence type="predicted"/>
<evidence type="ECO:0000313" key="2">
    <source>
        <dbReference type="Proteomes" id="UP000006038"/>
    </source>
</evidence>
<keyword evidence="2" id="KW-1185">Reference proteome</keyword>